<accession>G3HHL4</accession>
<name>G3HHL4_CRIGR</name>
<protein>
    <submittedName>
        <fullName evidence="1">Uncharacterized protein</fullName>
    </submittedName>
</protein>
<dbReference type="AlphaFoldDB" id="G3HHL4"/>
<dbReference type="InParanoid" id="G3HHL4"/>
<gene>
    <name evidence="1" type="ORF">I79_010117</name>
</gene>
<reference evidence="2" key="1">
    <citation type="journal article" date="2011" name="Nat. Biotechnol.">
        <title>The genomic sequence of the Chinese hamster ovary (CHO)-K1 cell line.</title>
        <authorList>
            <person name="Xu X."/>
            <person name="Nagarajan H."/>
            <person name="Lewis N.E."/>
            <person name="Pan S."/>
            <person name="Cai Z."/>
            <person name="Liu X."/>
            <person name="Chen W."/>
            <person name="Xie M."/>
            <person name="Wang W."/>
            <person name="Hammond S."/>
            <person name="Andersen M.R."/>
            <person name="Neff N."/>
            <person name="Passarelli B."/>
            <person name="Koh W."/>
            <person name="Fan H.C."/>
            <person name="Wang J."/>
            <person name="Gui Y."/>
            <person name="Lee K.H."/>
            <person name="Betenbaugh M.J."/>
            <person name="Quake S.R."/>
            <person name="Famili I."/>
            <person name="Palsson B.O."/>
            <person name="Wang J."/>
        </authorList>
    </citation>
    <scope>NUCLEOTIDE SEQUENCE [LARGE SCALE GENOMIC DNA]</scope>
    <source>
        <strain evidence="2">CHO K1 cell line</strain>
    </source>
</reference>
<proteinExistence type="predicted"/>
<dbReference type="EMBL" id="JH000380">
    <property type="protein sequence ID" value="EGW11996.1"/>
    <property type="molecule type" value="Genomic_DNA"/>
</dbReference>
<evidence type="ECO:0000313" key="1">
    <source>
        <dbReference type="EMBL" id="EGW11996.1"/>
    </source>
</evidence>
<dbReference type="Proteomes" id="UP000001075">
    <property type="component" value="Unassembled WGS sequence"/>
</dbReference>
<evidence type="ECO:0000313" key="2">
    <source>
        <dbReference type="Proteomes" id="UP000001075"/>
    </source>
</evidence>
<sequence length="74" mass="8636">MAQQLEAHTILQEDPSSVPSTLVWKSTNHKASSTGVTLFWIPWKPAFTYVQMHVCTRTHKFIKNNINLRKHTFR</sequence>
<organism evidence="1 2">
    <name type="scientific">Cricetulus griseus</name>
    <name type="common">Chinese hamster</name>
    <name type="synonym">Cricetulus barabensis griseus</name>
    <dbReference type="NCBI Taxonomy" id="10029"/>
    <lineage>
        <taxon>Eukaryota</taxon>
        <taxon>Metazoa</taxon>
        <taxon>Chordata</taxon>
        <taxon>Craniata</taxon>
        <taxon>Vertebrata</taxon>
        <taxon>Euteleostomi</taxon>
        <taxon>Mammalia</taxon>
        <taxon>Eutheria</taxon>
        <taxon>Euarchontoglires</taxon>
        <taxon>Glires</taxon>
        <taxon>Rodentia</taxon>
        <taxon>Myomorpha</taxon>
        <taxon>Muroidea</taxon>
        <taxon>Cricetidae</taxon>
        <taxon>Cricetinae</taxon>
        <taxon>Cricetulus</taxon>
    </lineage>
</organism>